<evidence type="ECO:0000259" key="8">
    <source>
        <dbReference type="Pfam" id="PF20684"/>
    </source>
</evidence>
<protein>
    <recommendedName>
        <fullName evidence="8">Rhodopsin domain-containing protein</fullName>
    </recommendedName>
</protein>
<evidence type="ECO:0000256" key="4">
    <source>
        <dbReference type="ARBA" id="ARBA00023136"/>
    </source>
</evidence>
<name>A0A3E2H7J1_SCYLI</name>
<feature type="compositionally biased region" description="Polar residues" evidence="6">
    <location>
        <begin position="267"/>
        <end position="281"/>
    </location>
</feature>
<feature type="domain" description="Rhodopsin" evidence="8">
    <location>
        <begin position="18"/>
        <end position="236"/>
    </location>
</feature>
<evidence type="ECO:0000256" key="6">
    <source>
        <dbReference type="SAM" id="MobiDB-lite"/>
    </source>
</evidence>
<evidence type="ECO:0000256" key="2">
    <source>
        <dbReference type="ARBA" id="ARBA00022692"/>
    </source>
</evidence>
<gene>
    <name evidence="9" type="ORF">B7463_g7012</name>
</gene>
<evidence type="ECO:0000256" key="7">
    <source>
        <dbReference type="SAM" id="Phobius"/>
    </source>
</evidence>
<comment type="caution">
    <text evidence="9">The sequence shown here is derived from an EMBL/GenBank/DDBJ whole genome shotgun (WGS) entry which is preliminary data.</text>
</comment>
<feature type="transmembrane region" description="Helical" evidence="7">
    <location>
        <begin position="59"/>
        <end position="84"/>
    </location>
</feature>
<feature type="transmembrane region" description="Helical" evidence="7">
    <location>
        <begin position="173"/>
        <end position="192"/>
    </location>
</feature>
<keyword evidence="2 7" id="KW-0812">Transmembrane</keyword>
<accession>A0A3E2H7J1</accession>
<dbReference type="Pfam" id="PF20684">
    <property type="entry name" value="Fung_rhodopsin"/>
    <property type="match status" value="1"/>
</dbReference>
<dbReference type="STRING" id="5539.A0A3E2H7J1"/>
<reference evidence="9 10" key="1">
    <citation type="submission" date="2018-05" db="EMBL/GenBank/DDBJ databases">
        <title>Draft genome sequence of Scytalidium lignicola DSM 105466, a ubiquitous saprotrophic fungus.</title>
        <authorList>
            <person name="Buettner E."/>
            <person name="Gebauer A.M."/>
            <person name="Hofrichter M."/>
            <person name="Liers C."/>
            <person name="Kellner H."/>
        </authorList>
    </citation>
    <scope>NUCLEOTIDE SEQUENCE [LARGE SCALE GENOMIC DNA]</scope>
    <source>
        <strain evidence="9 10">DSM 105466</strain>
    </source>
</reference>
<evidence type="ECO:0000256" key="5">
    <source>
        <dbReference type="ARBA" id="ARBA00038359"/>
    </source>
</evidence>
<evidence type="ECO:0000313" key="9">
    <source>
        <dbReference type="EMBL" id="RFU29338.1"/>
    </source>
</evidence>
<proteinExistence type="inferred from homology"/>
<feature type="non-terminal residue" evidence="9">
    <location>
        <position position="1"/>
    </location>
</feature>
<dbReference type="AlphaFoldDB" id="A0A3E2H7J1"/>
<keyword evidence="4 7" id="KW-0472">Membrane</keyword>
<feature type="non-terminal residue" evidence="9">
    <location>
        <position position="348"/>
    </location>
</feature>
<dbReference type="EMBL" id="NCSJ02000132">
    <property type="protein sequence ID" value="RFU29338.1"/>
    <property type="molecule type" value="Genomic_DNA"/>
</dbReference>
<feature type="transmembrane region" description="Helical" evidence="7">
    <location>
        <begin position="96"/>
        <end position="118"/>
    </location>
</feature>
<dbReference type="InterPro" id="IPR052337">
    <property type="entry name" value="SAT4-like"/>
</dbReference>
<dbReference type="Proteomes" id="UP000258309">
    <property type="component" value="Unassembled WGS sequence"/>
</dbReference>
<dbReference type="OMA" id="ILYAWNL"/>
<dbReference type="InterPro" id="IPR049326">
    <property type="entry name" value="Rhodopsin_dom_fungi"/>
</dbReference>
<comment type="similarity">
    <text evidence="5">Belongs to the SAT4 family.</text>
</comment>
<keyword evidence="10" id="KW-1185">Reference proteome</keyword>
<evidence type="ECO:0000313" key="10">
    <source>
        <dbReference type="Proteomes" id="UP000258309"/>
    </source>
</evidence>
<dbReference type="PANTHER" id="PTHR33048">
    <property type="entry name" value="PTH11-LIKE INTEGRAL MEMBRANE PROTEIN (AFU_ORTHOLOGUE AFUA_5G11245)"/>
    <property type="match status" value="1"/>
</dbReference>
<dbReference type="GO" id="GO:0016020">
    <property type="term" value="C:membrane"/>
    <property type="evidence" value="ECO:0007669"/>
    <property type="project" value="UniProtKB-SubCell"/>
</dbReference>
<comment type="subcellular location">
    <subcellularLocation>
        <location evidence="1">Membrane</location>
        <topology evidence="1">Multi-pass membrane protein</topology>
    </subcellularLocation>
</comment>
<keyword evidence="3 7" id="KW-1133">Transmembrane helix</keyword>
<feature type="transmembrane region" description="Helical" evidence="7">
    <location>
        <begin position="138"/>
        <end position="161"/>
    </location>
</feature>
<feature type="region of interest" description="Disordered" evidence="6">
    <location>
        <begin position="264"/>
        <end position="348"/>
    </location>
</feature>
<feature type="compositionally biased region" description="Basic and acidic residues" evidence="6">
    <location>
        <begin position="339"/>
        <end position="348"/>
    </location>
</feature>
<sequence length="348" mass="38490">MGQEENLQPWTIATTVAVTILALVAGWYLMVMGFVIAMLKCGMGIHAVHVEINDIITMAKLLLIAEILYALNLVWTKLSLLLMFYRIFHVPHFKRWSYIIGSFVIAWAICVIFLFIFICVPVQKLWYPDLPGHCINQVGTWIANAAATIITDLAILILPIPQLWKLKLHRSEKIALTCAFSLGFFVVFASAYRFSVLFSYSSKDPSYTLARTVGWTAIEMSAGITSACLPTIRPGIQFILRSLHIEHSISLFRSSADRTKIAITDPGVTNGTQSHTRSRSQGGNGTFIRLEEESSVTTGTDPKLRPAHGYVYTVTSEPGKGGEGDSLSGDEVPLRSITVKKDFSQTAT</sequence>
<evidence type="ECO:0000256" key="1">
    <source>
        <dbReference type="ARBA" id="ARBA00004141"/>
    </source>
</evidence>
<evidence type="ECO:0000256" key="3">
    <source>
        <dbReference type="ARBA" id="ARBA00022989"/>
    </source>
</evidence>
<dbReference type="PANTHER" id="PTHR33048:SF151">
    <property type="entry name" value="INTEGRAL MEMBRANE PROTEIN"/>
    <property type="match status" value="1"/>
</dbReference>
<dbReference type="OrthoDB" id="10017208at2759"/>
<feature type="transmembrane region" description="Helical" evidence="7">
    <location>
        <begin position="12"/>
        <end position="39"/>
    </location>
</feature>
<organism evidence="9 10">
    <name type="scientific">Scytalidium lignicola</name>
    <name type="common">Hyphomycete</name>
    <dbReference type="NCBI Taxonomy" id="5539"/>
    <lineage>
        <taxon>Eukaryota</taxon>
        <taxon>Fungi</taxon>
        <taxon>Dikarya</taxon>
        <taxon>Ascomycota</taxon>
        <taxon>Pezizomycotina</taxon>
        <taxon>Leotiomycetes</taxon>
        <taxon>Leotiomycetes incertae sedis</taxon>
        <taxon>Scytalidium</taxon>
    </lineage>
</organism>